<feature type="region of interest" description="Disordered" evidence="1">
    <location>
        <begin position="361"/>
        <end position="387"/>
    </location>
</feature>
<feature type="compositionally biased region" description="Basic residues" evidence="1">
    <location>
        <begin position="13"/>
        <end position="35"/>
    </location>
</feature>
<proteinExistence type="predicted"/>
<evidence type="ECO:0000256" key="1">
    <source>
        <dbReference type="SAM" id="MobiDB-lite"/>
    </source>
</evidence>
<gene>
    <name evidence="2" type="ORF">A0H81_08979</name>
</gene>
<feature type="region of interest" description="Disordered" evidence="1">
    <location>
        <begin position="323"/>
        <end position="345"/>
    </location>
</feature>
<organism evidence="2 3">
    <name type="scientific">Grifola frondosa</name>
    <name type="common">Maitake</name>
    <name type="synonym">Polyporus frondosus</name>
    <dbReference type="NCBI Taxonomy" id="5627"/>
    <lineage>
        <taxon>Eukaryota</taxon>
        <taxon>Fungi</taxon>
        <taxon>Dikarya</taxon>
        <taxon>Basidiomycota</taxon>
        <taxon>Agaricomycotina</taxon>
        <taxon>Agaricomycetes</taxon>
        <taxon>Polyporales</taxon>
        <taxon>Grifolaceae</taxon>
        <taxon>Grifola</taxon>
    </lineage>
</organism>
<accession>A0A1C7M7X5</accession>
<name>A0A1C7M7X5_GRIFR</name>
<feature type="region of interest" description="Disordered" evidence="1">
    <location>
        <begin position="13"/>
        <end position="37"/>
    </location>
</feature>
<dbReference type="Proteomes" id="UP000092993">
    <property type="component" value="Unassembled WGS sequence"/>
</dbReference>
<sequence length="387" mass="42487">MLTLGLVRPRRLPGSRRLCSRSRSTRRRPAARGRRLTSVSGKFVSKAVLHENPARSHTNHVSRASVRANADISEARRSRSRAIRIQDKGSHPLREEPTININAAEPIHTVQCIQERSLGKEALKRMEEKMHGREGGAWTRIGRDQDKGRCHELREELMNAAEYNTYSARTEPEGNEGERGHEGLDAARRGFSGRRVHHTCAAALLSHARSRERAHAINPKELEIESVRPDKAGVRGSAARRRGACLPVGSARRLRSHGKGFDAAASTHVVLWYAGSQGCALAGAEAEEALLSLCACNQSVLWTGLEIEGGQRLRAHSDILGRQGSSAQLRAPSDRQSRRTTSPRLNIETWRPGRLNSACAFIPGPAQPARESRKSPLAGTMDGIDAD</sequence>
<reference evidence="2 3" key="1">
    <citation type="submission" date="2016-03" db="EMBL/GenBank/DDBJ databases">
        <title>Whole genome sequencing of Grifola frondosa 9006-11.</title>
        <authorList>
            <person name="Min B."/>
            <person name="Park H."/>
            <person name="Kim J.-G."/>
            <person name="Cho H."/>
            <person name="Oh Y.-L."/>
            <person name="Kong W.-S."/>
            <person name="Choi I.-G."/>
        </authorList>
    </citation>
    <scope>NUCLEOTIDE SEQUENCE [LARGE SCALE GENOMIC DNA]</scope>
    <source>
        <strain evidence="2 3">9006-11</strain>
    </source>
</reference>
<evidence type="ECO:0000313" key="2">
    <source>
        <dbReference type="EMBL" id="OBZ71144.1"/>
    </source>
</evidence>
<dbReference type="AlphaFoldDB" id="A0A1C7M7X5"/>
<comment type="caution">
    <text evidence="2">The sequence shown here is derived from an EMBL/GenBank/DDBJ whole genome shotgun (WGS) entry which is preliminary data.</text>
</comment>
<keyword evidence="3" id="KW-1185">Reference proteome</keyword>
<protein>
    <submittedName>
        <fullName evidence="2">Uncharacterized protein</fullName>
    </submittedName>
</protein>
<dbReference type="EMBL" id="LUGG01000011">
    <property type="protein sequence ID" value="OBZ71144.1"/>
    <property type="molecule type" value="Genomic_DNA"/>
</dbReference>
<evidence type="ECO:0000313" key="3">
    <source>
        <dbReference type="Proteomes" id="UP000092993"/>
    </source>
</evidence>